<dbReference type="InParanoid" id="A0A067QAC7"/>
<keyword evidence="5" id="KW-1185">Reference proteome</keyword>
<proteinExistence type="inferred from homology"/>
<dbReference type="HOGENOM" id="CLU_051402_0_1_1"/>
<feature type="compositionally biased region" description="Polar residues" evidence="2">
    <location>
        <begin position="22"/>
        <end position="56"/>
    </location>
</feature>
<evidence type="ECO:0000313" key="4">
    <source>
        <dbReference type="EMBL" id="KDQ60437.1"/>
    </source>
</evidence>
<dbReference type="Gene3D" id="3.40.50.360">
    <property type="match status" value="1"/>
</dbReference>
<dbReference type="Proteomes" id="UP000027265">
    <property type="component" value="Unassembled WGS sequence"/>
</dbReference>
<evidence type="ECO:0000313" key="5">
    <source>
        <dbReference type="Proteomes" id="UP000027265"/>
    </source>
</evidence>
<dbReference type="Pfam" id="PF00258">
    <property type="entry name" value="Flavodoxin_1"/>
    <property type="match status" value="1"/>
</dbReference>
<dbReference type="GO" id="GO:0003955">
    <property type="term" value="F:NAD(P)H dehydrogenase (quinone) activity"/>
    <property type="evidence" value="ECO:0007669"/>
    <property type="project" value="InterPro"/>
</dbReference>
<evidence type="ECO:0000259" key="3">
    <source>
        <dbReference type="PROSITE" id="PS50902"/>
    </source>
</evidence>
<dbReference type="NCBIfam" id="TIGR01755">
    <property type="entry name" value="flav_wrbA"/>
    <property type="match status" value="1"/>
</dbReference>
<dbReference type="AlphaFoldDB" id="A0A067QAC7"/>
<dbReference type="STRING" id="933084.A0A067QAC7"/>
<protein>
    <submittedName>
        <fullName evidence="4">Benzoquinone reductase</fullName>
    </submittedName>
</protein>
<dbReference type="EMBL" id="KL197714">
    <property type="protein sequence ID" value="KDQ60437.1"/>
    <property type="molecule type" value="Genomic_DNA"/>
</dbReference>
<dbReference type="PROSITE" id="PS50902">
    <property type="entry name" value="FLAVODOXIN_LIKE"/>
    <property type="match status" value="1"/>
</dbReference>
<organism evidence="4 5">
    <name type="scientific">Jaapia argillacea MUCL 33604</name>
    <dbReference type="NCBI Taxonomy" id="933084"/>
    <lineage>
        <taxon>Eukaryota</taxon>
        <taxon>Fungi</taxon>
        <taxon>Dikarya</taxon>
        <taxon>Basidiomycota</taxon>
        <taxon>Agaricomycotina</taxon>
        <taxon>Agaricomycetes</taxon>
        <taxon>Agaricomycetidae</taxon>
        <taxon>Jaapiales</taxon>
        <taxon>Jaapiaceae</taxon>
        <taxon>Jaapia</taxon>
    </lineage>
</organism>
<dbReference type="GO" id="GO:0010181">
    <property type="term" value="F:FMN binding"/>
    <property type="evidence" value="ECO:0007669"/>
    <property type="project" value="InterPro"/>
</dbReference>
<comment type="similarity">
    <text evidence="1">Belongs to the WrbA family.</text>
</comment>
<feature type="region of interest" description="Disordered" evidence="2">
    <location>
        <begin position="1"/>
        <end position="56"/>
    </location>
</feature>
<dbReference type="GO" id="GO:0016020">
    <property type="term" value="C:membrane"/>
    <property type="evidence" value="ECO:0007669"/>
    <property type="project" value="TreeGrafter"/>
</dbReference>
<dbReference type="SUPFAM" id="SSF52218">
    <property type="entry name" value="Flavoproteins"/>
    <property type="match status" value="1"/>
</dbReference>
<dbReference type="PANTHER" id="PTHR30546:SF23">
    <property type="entry name" value="FLAVOPROTEIN-LIKE PROTEIN YCP4-RELATED"/>
    <property type="match status" value="1"/>
</dbReference>
<dbReference type="NCBIfam" id="NF002999">
    <property type="entry name" value="PRK03767.1"/>
    <property type="match status" value="1"/>
</dbReference>
<dbReference type="InterPro" id="IPR010089">
    <property type="entry name" value="Flavoprotein_WrbA-like"/>
</dbReference>
<dbReference type="InterPro" id="IPR029039">
    <property type="entry name" value="Flavoprotein-like_sf"/>
</dbReference>
<reference evidence="5" key="1">
    <citation type="journal article" date="2014" name="Proc. Natl. Acad. Sci. U.S.A.">
        <title>Extensive sampling of basidiomycete genomes demonstrates inadequacy of the white-rot/brown-rot paradigm for wood decay fungi.</title>
        <authorList>
            <person name="Riley R."/>
            <person name="Salamov A.A."/>
            <person name="Brown D.W."/>
            <person name="Nagy L.G."/>
            <person name="Floudas D."/>
            <person name="Held B.W."/>
            <person name="Levasseur A."/>
            <person name="Lombard V."/>
            <person name="Morin E."/>
            <person name="Otillar R."/>
            <person name="Lindquist E.A."/>
            <person name="Sun H."/>
            <person name="LaButti K.M."/>
            <person name="Schmutz J."/>
            <person name="Jabbour D."/>
            <person name="Luo H."/>
            <person name="Baker S.E."/>
            <person name="Pisabarro A.G."/>
            <person name="Walton J.D."/>
            <person name="Blanchette R.A."/>
            <person name="Henrissat B."/>
            <person name="Martin F."/>
            <person name="Cullen D."/>
            <person name="Hibbett D.S."/>
            <person name="Grigoriev I.V."/>
        </authorList>
    </citation>
    <scope>NUCLEOTIDE SEQUENCE [LARGE SCALE GENOMIC DNA]</scope>
    <source>
        <strain evidence="5">MUCL 33604</strain>
    </source>
</reference>
<dbReference type="InterPro" id="IPR008254">
    <property type="entry name" value="Flavodoxin/NO_synth"/>
</dbReference>
<feature type="compositionally biased region" description="Basic and acidic residues" evidence="2">
    <location>
        <begin position="8"/>
        <end position="17"/>
    </location>
</feature>
<name>A0A067QAC7_9AGAM</name>
<dbReference type="FunCoup" id="A0A067QAC7">
    <property type="interactions" value="122"/>
</dbReference>
<evidence type="ECO:0000256" key="2">
    <source>
        <dbReference type="SAM" id="MobiDB-lite"/>
    </source>
</evidence>
<sequence length="261" mass="28226">MCFPSKRQKTDKGESKPLETATHPSTARDTNTPAPVANTVSETTNPIHTTPSTDTTMASSPRLAIVIYSMYGHIAKLAEAIKSGVEGAGGNVTIYQIAETLSDEILTLVKAPPKADYPILNPMDLAKFDGYLFGIPTRYGNMPVQWKAFWDSTGPLWANTALCGKYAGMFVSTGSAGGGQESTAMSCMSTLVHHGLIYVPLGYKYVFQQMANLDEVRGGSPWGCGTFANSDGSRQPTPLELEIATFQGKAFYEYVSRVKWD</sequence>
<dbReference type="OrthoDB" id="504689at2759"/>
<dbReference type="PANTHER" id="PTHR30546">
    <property type="entry name" value="FLAVODOXIN-RELATED PROTEIN WRBA-RELATED"/>
    <property type="match status" value="1"/>
</dbReference>
<dbReference type="FunFam" id="3.40.50.360:FF:000001">
    <property type="entry name" value="NAD(P)H dehydrogenase (Quinone) FQR1-like"/>
    <property type="match status" value="1"/>
</dbReference>
<accession>A0A067QAC7</accession>
<evidence type="ECO:0000256" key="1">
    <source>
        <dbReference type="ARBA" id="ARBA00006961"/>
    </source>
</evidence>
<gene>
    <name evidence="4" type="ORF">JAAARDRAFT_126148</name>
</gene>
<feature type="domain" description="Flavodoxin-like" evidence="3">
    <location>
        <begin position="63"/>
        <end position="251"/>
    </location>
</feature>